<evidence type="ECO:0000313" key="3">
    <source>
        <dbReference type="Proteomes" id="UP000789405"/>
    </source>
</evidence>
<keyword evidence="3" id="KW-1185">Reference proteome</keyword>
<reference evidence="2" key="1">
    <citation type="submission" date="2021-06" db="EMBL/GenBank/DDBJ databases">
        <authorList>
            <person name="Kallberg Y."/>
            <person name="Tangrot J."/>
            <person name="Rosling A."/>
        </authorList>
    </citation>
    <scope>NUCLEOTIDE SEQUENCE</scope>
    <source>
        <strain evidence="2">MA453B</strain>
    </source>
</reference>
<dbReference type="OrthoDB" id="10519637at2759"/>
<evidence type="ECO:0000256" key="1">
    <source>
        <dbReference type="SAM" id="MobiDB-lite"/>
    </source>
</evidence>
<proteinExistence type="predicted"/>
<feature type="region of interest" description="Disordered" evidence="1">
    <location>
        <begin position="1"/>
        <end position="29"/>
    </location>
</feature>
<gene>
    <name evidence="2" type="ORF">DERYTH_LOCUS9435</name>
</gene>
<dbReference type="Proteomes" id="UP000789405">
    <property type="component" value="Unassembled WGS sequence"/>
</dbReference>
<protein>
    <submittedName>
        <fullName evidence="2">254_t:CDS:1</fullName>
    </submittedName>
</protein>
<evidence type="ECO:0000313" key="2">
    <source>
        <dbReference type="EMBL" id="CAG8636700.1"/>
    </source>
</evidence>
<feature type="compositionally biased region" description="Low complexity" evidence="1">
    <location>
        <begin position="13"/>
        <end position="24"/>
    </location>
</feature>
<dbReference type="EMBL" id="CAJVPY010005153">
    <property type="protein sequence ID" value="CAG8636700.1"/>
    <property type="molecule type" value="Genomic_DNA"/>
</dbReference>
<name>A0A9N9DIX2_9GLOM</name>
<feature type="non-terminal residue" evidence="2">
    <location>
        <position position="1"/>
    </location>
</feature>
<organism evidence="2 3">
    <name type="scientific">Dentiscutata erythropus</name>
    <dbReference type="NCBI Taxonomy" id="1348616"/>
    <lineage>
        <taxon>Eukaryota</taxon>
        <taxon>Fungi</taxon>
        <taxon>Fungi incertae sedis</taxon>
        <taxon>Mucoromycota</taxon>
        <taxon>Glomeromycotina</taxon>
        <taxon>Glomeromycetes</taxon>
        <taxon>Diversisporales</taxon>
        <taxon>Gigasporaceae</taxon>
        <taxon>Dentiscutata</taxon>
    </lineage>
</organism>
<accession>A0A9N9DIX2</accession>
<sequence>SNNQEDLQDETQSNESESDYSISSLKDENTKEIVNNSEDIESEQGWKKIVENWFDMLLEKNNKDQLMDFVSVQEVTIHPNNSEGKWKLETLFIDTLDTPTFIGNLKI</sequence>
<dbReference type="AlphaFoldDB" id="A0A9N9DIX2"/>
<comment type="caution">
    <text evidence="2">The sequence shown here is derived from an EMBL/GenBank/DDBJ whole genome shotgun (WGS) entry which is preliminary data.</text>
</comment>